<dbReference type="Proteomes" id="UP001396334">
    <property type="component" value="Unassembled WGS sequence"/>
</dbReference>
<evidence type="ECO:0000256" key="1">
    <source>
        <dbReference type="SAM" id="MobiDB-lite"/>
    </source>
</evidence>
<organism evidence="2 3">
    <name type="scientific">Hibiscus sabdariffa</name>
    <name type="common">roselle</name>
    <dbReference type="NCBI Taxonomy" id="183260"/>
    <lineage>
        <taxon>Eukaryota</taxon>
        <taxon>Viridiplantae</taxon>
        <taxon>Streptophyta</taxon>
        <taxon>Embryophyta</taxon>
        <taxon>Tracheophyta</taxon>
        <taxon>Spermatophyta</taxon>
        <taxon>Magnoliopsida</taxon>
        <taxon>eudicotyledons</taxon>
        <taxon>Gunneridae</taxon>
        <taxon>Pentapetalae</taxon>
        <taxon>rosids</taxon>
        <taxon>malvids</taxon>
        <taxon>Malvales</taxon>
        <taxon>Malvaceae</taxon>
        <taxon>Malvoideae</taxon>
        <taxon>Hibiscus</taxon>
    </lineage>
</organism>
<evidence type="ECO:0000313" key="3">
    <source>
        <dbReference type="Proteomes" id="UP001396334"/>
    </source>
</evidence>
<comment type="caution">
    <text evidence="2">The sequence shown here is derived from an EMBL/GenBank/DDBJ whole genome shotgun (WGS) entry which is preliminary data.</text>
</comment>
<sequence length="186" mass="19869">MSRDSPSLTATVSAPGATQPSVAANNSRPDADPPDPGRHHDPMSLGLASDMDVSPSDVLTPTLVSPVTVMHATLPVSSPPAPLLAPTIVPPSYKDTLMAFDLSHQVGGNVFTDNEEVVLVDGDVTRSIVDGLISIVFSERVQALAVKNFDLTVVVKLLGRRIGYNTLRSRLLDIWKSTEAFRLMDI</sequence>
<feature type="compositionally biased region" description="Basic and acidic residues" evidence="1">
    <location>
        <begin position="29"/>
        <end position="42"/>
    </location>
</feature>
<feature type="compositionally biased region" description="Polar residues" evidence="1">
    <location>
        <begin position="1"/>
        <end position="28"/>
    </location>
</feature>
<reference evidence="2 3" key="1">
    <citation type="journal article" date="2024" name="G3 (Bethesda)">
        <title>Genome assembly of Hibiscus sabdariffa L. provides insights into metabolisms of medicinal natural products.</title>
        <authorList>
            <person name="Kim T."/>
        </authorList>
    </citation>
    <scope>NUCLEOTIDE SEQUENCE [LARGE SCALE GENOMIC DNA]</scope>
    <source>
        <strain evidence="2">TK-2024</strain>
        <tissue evidence="2">Old leaves</tissue>
    </source>
</reference>
<feature type="region of interest" description="Disordered" evidence="1">
    <location>
        <begin position="1"/>
        <end position="53"/>
    </location>
</feature>
<evidence type="ECO:0000313" key="2">
    <source>
        <dbReference type="EMBL" id="KAK9032702.1"/>
    </source>
</evidence>
<accession>A0ABR2T5Q4</accession>
<proteinExistence type="predicted"/>
<protein>
    <submittedName>
        <fullName evidence="2">Uncharacterized protein</fullName>
    </submittedName>
</protein>
<name>A0ABR2T5Q4_9ROSI</name>
<gene>
    <name evidence="2" type="ORF">V6N11_056960</name>
</gene>
<dbReference type="EMBL" id="JBBPBN010000009">
    <property type="protein sequence ID" value="KAK9032702.1"/>
    <property type="molecule type" value="Genomic_DNA"/>
</dbReference>
<keyword evidence="3" id="KW-1185">Reference proteome</keyword>